<feature type="compositionally biased region" description="Low complexity" evidence="1">
    <location>
        <begin position="693"/>
        <end position="705"/>
    </location>
</feature>
<feature type="compositionally biased region" description="Polar residues" evidence="1">
    <location>
        <begin position="473"/>
        <end position="488"/>
    </location>
</feature>
<gene>
    <name evidence="2" type="ORF">ACO22_02153</name>
</gene>
<feature type="region of interest" description="Disordered" evidence="1">
    <location>
        <begin position="614"/>
        <end position="641"/>
    </location>
</feature>
<evidence type="ECO:0008006" key="4">
    <source>
        <dbReference type="Google" id="ProtNLM"/>
    </source>
</evidence>
<feature type="region of interest" description="Disordered" evidence="1">
    <location>
        <begin position="457"/>
        <end position="576"/>
    </location>
</feature>
<dbReference type="Gene3D" id="1.20.58.1520">
    <property type="match status" value="1"/>
</dbReference>
<protein>
    <recommendedName>
        <fullName evidence="4">Anaphase spindle elongation protein 1</fullName>
    </recommendedName>
</protein>
<feature type="region of interest" description="Disordered" evidence="1">
    <location>
        <begin position="660"/>
        <end position="711"/>
    </location>
</feature>
<accession>A0A1D2JJL3</accession>
<dbReference type="AlphaFoldDB" id="A0A1D2JJL3"/>
<dbReference type="GO" id="GO:1990023">
    <property type="term" value="C:mitotic spindle midzone"/>
    <property type="evidence" value="ECO:0007669"/>
    <property type="project" value="TreeGrafter"/>
</dbReference>
<dbReference type="OMA" id="QLHGIYD"/>
<organism evidence="2 3">
    <name type="scientific">Paracoccidioides brasiliensis</name>
    <dbReference type="NCBI Taxonomy" id="121759"/>
    <lineage>
        <taxon>Eukaryota</taxon>
        <taxon>Fungi</taxon>
        <taxon>Dikarya</taxon>
        <taxon>Ascomycota</taxon>
        <taxon>Pezizomycotina</taxon>
        <taxon>Eurotiomycetes</taxon>
        <taxon>Eurotiomycetidae</taxon>
        <taxon>Onygenales</taxon>
        <taxon>Ajellomycetaceae</taxon>
        <taxon>Paracoccidioides</taxon>
    </lineage>
</organism>
<reference evidence="2 3" key="1">
    <citation type="submission" date="2016-06" db="EMBL/GenBank/DDBJ databases">
        <authorList>
            <person name="Kjaerup R.B."/>
            <person name="Dalgaard T.S."/>
            <person name="Juul-Madsen H.R."/>
        </authorList>
    </citation>
    <scope>NUCLEOTIDE SEQUENCE [LARGE SCALE GENOMIC DNA]</scope>
    <source>
        <strain evidence="2 3">Pb300</strain>
    </source>
</reference>
<dbReference type="VEuPathDB" id="FungiDB:PABG_02650"/>
<comment type="caution">
    <text evidence="2">The sequence shown here is derived from an EMBL/GenBank/DDBJ whole genome shotgun (WGS) entry which is preliminary data.</text>
</comment>
<dbReference type="Pfam" id="PF03999">
    <property type="entry name" value="MAP65_ASE1"/>
    <property type="match status" value="1"/>
</dbReference>
<sequence>MDTSYLTSQVNSIVGQLHGLFDEIGVSNHDRKSREQELFASLSDTLQSHLRRADCEKSDMISEAQQIIELIKQMEASLDDVAKHDRKVEDPELRVTFPLNLCLKVLKEKYAIISKIHRERFEQIKKLARALESYSSHLEPSFVMIPLPPTTDGASIPTSFDLSPSYAAELDKEFTRVYEEYTRRVQVVQSISEEIVKLWVELGTPQAQTDASIIKHHRESPEQLGLHDSDLASLREIRDKLIEEKRGRERKQKELRTAVESLWERLGIEESDRKSFLAANRGCSLRAINEFQDELNRLNELKRQNLHLFIEDARCRLQGLWDSLYYSEEEMLDFTPAFSDVYSDALLLAHEAEIERLETLREQRAPTLELIEKHRTLVNDRNTLAASSQDASRLMARGNKGERRDPTRLLREEKMRKRIAKELPKVEAELRRILEQWENEYGRPFLVHGERYLDEIQPPAPAKIPPRSKTPCVPSQNSRANSVRTPSSMRGGGSIRGLQPPFHSKTPTGNGTLRRNAGNPTIENGIKSPSKIPGRVPLSNMPFGNNSPDRRPPQSHSSDVRSKMPPPRAPPPKMRDLASVARQETPQNSFYADTERCNSAMSLSTSYVRQISQEDICDDRNQHSYMGSSTSHYRPESPQSTFKPFNPAASLQDLNYYNHQRHQSQPQPTCYMQQSHHPEPMGPPPRPASRQISNTSTVTTSTSRSENWETYDDASEPEIDATDVYYAKMRAAQGKLQNVDSSTMNGKKFKGIRGVGMEENFVEENGQITRIVGSDAGWTDDMETY</sequence>
<dbReference type="EMBL" id="LZYO01000062">
    <property type="protein sequence ID" value="ODH38840.1"/>
    <property type="molecule type" value="Genomic_DNA"/>
</dbReference>
<dbReference type="GO" id="GO:0005737">
    <property type="term" value="C:cytoplasm"/>
    <property type="evidence" value="ECO:0007669"/>
    <property type="project" value="TreeGrafter"/>
</dbReference>
<dbReference type="VEuPathDB" id="FungiDB:PADG_01088"/>
<dbReference type="PANTHER" id="PTHR19321">
    <property type="entry name" value="PROTEIN REGULATOR OF CYTOKINESIS 1 PRC1-RELATED"/>
    <property type="match status" value="1"/>
</dbReference>
<feature type="compositionally biased region" description="Basic and acidic residues" evidence="1">
    <location>
        <begin position="548"/>
        <end position="562"/>
    </location>
</feature>
<dbReference type="GO" id="GO:0008017">
    <property type="term" value="F:microtubule binding"/>
    <property type="evidence" value="ECO:0007669"/>
    <property type="project" value="InterPro"/>
</dbReference>
<evidence type="ECO:0000256" key="1">
    <source>
        <dbReference type="SAM" id="MobiDB-lite"/>
    </source>
</evidence>
<feature type="compositionally biased region" description="Polar residues" evidence="1">
    <location>
        <begin position="623"/>
        <end position="641"/>
    </location>
</feature>
<evidence type="ECO:0000313" key="3">
    <source>
        <dbReference type="Proteomes" id="UP000242814"/>
    </source>
</evidence>
<feature type="compositionally biased region" description="Polar residues" evidence="1">
    <location>
        <begin position="505"/>
        <end position="522"/>
    </location>
</feature>
<dbReference type="InterPro" id="IPR007145">
    <property type="entry name" value="MAP65_Ase1_PRC1"/>
</dbReference>
<name>A0A1D2JJL3_PARBR</name>
<dbReference type="PANTHER" id="PTHR19321:SF41">
    <property type="entry name" value="FASCETTO-RELATED"/>
    <property type="match status" value="1"/>
</dbReference>
<feature type="compositionally biased region" description="Polar residues" evidence="1">
    <location>
        <begin position="660"/>
        <end position="675"/>
    </location>
</feature>
<dbReference type="GO" id="GO:0051256">
    <property type="term" value="P:mitotic spindle midzone assembly"/>
    <property type="evidence" value="ECO:0007669"/>
    <property type="project" value="TreeGrafter"/>
</dbReference>
<evidence type="ECO:0000313" key="2">
    <source>
        <dbReference type="EMBL" id="ODH38840.1"/>
    </source>
</evidence>
<dbReference type="Proteomes" id="UP000242814">
    <property type="component" value="Unassembled WGS sequence"/>
</dbReference>
<proteinExistence type="predicted"/>